<name>A0ABP4A1Q3_9ACTN</name>
<evidence type="ECO:0000256" key="1">
    <source>
        <dbReference type="SAM" id="MobiDB-lite"/>
    </source>
</evidence>
<evidence type="ECO:0000313" key="3">
    <source>
        <dbReference type="Proteomes" id="UP001501005"/>
    </source>
</evidence>
<reference evidence="3" key="1">
    <citation type="journal article" date="2019" name="Int. J. Syst. Evol. Microbiol.">
        <title>The Global Catalogue of Microorganisms (GCM) 10K type strain sequencing project: providing services to taxonomists for standard genome sequencing and annotation.</title>
        <authorList>
            <consortium name="The Broad Institute Genomics Platform"/>
            <consortium name="The Broad Institute Genome Sequencing Center for Infectious Disease"/>
            <person name="Wu L."/>
            <person name="Ma J."/>
        </authorList>
    </citation>
    <scope>NUCLEOTIDE SEQUENCE [LARGE SCALE GENOMIC DNA]</scope>
    <source>
        <strain evidence="3">JCM 10673</strain>
    </source>
</reference>
<organism evidence="2 3">
    <name type="scientific">Streptomyces thermoalcalitolerans</name>
    <dbReference type="NCBI Taxonomy" id="65605"/>
    <lineage>
        <taxon>Bacteria</taxon>
        <taxon>Bacillati</taxon>
        <taxon>Actinomycetota</taxon>
        <taxon>Actinomycetes</taxon>
        <taxon>Kitasatosporales</taxon>
        <taxon>Streptomycetaceae</taxon>
        <taxon>Streptomyces</taxon>
    </lineage>
</organism>
<keyword evidence="3" id="KW-1185">Reference proteome</keyword>
<gene>
    <name evidence="2" type="ORF">GCM10009549_52760</name>
</gene>
<feature type="compositionally biased region" description="Basic and acidic residues" evidence="1">
    <location>
        <begin position="129"/>
        <end position="138"/>
    </location>
</feature>
<accession>A0ABP4A1Q3</accession>
<comment type="caution">
    <text evidence="2">The sequence shown here is derived from an EMBL/GenBank/DDBJ whole genome shotgun (WGS) entry which is preliminary data.</text>
</comment>
<dbReference type="EMBL" id="BAAAHG010000066">
    <property type="protein sequence ID" value="GAA0929719.1"/>
    <property type="molecule type" value="Genomic_DNA"/>
</dbReference>
<evidence type="ECO:0000313" key="2">
    <source>
        <dbReference type="EMBL" id="GAA0929719.1"/>
    </source>
</evidence>
<proteinExistence type="predicted"/>
<dbReference type="Proteomes" id="UP001501005">
    <property type="component" value="Unassembled WGS sequence"/>
</dbReference>
<sequence>MRCLTWRRALYAPGWKTGFMDRFQLCRALRAAGVPETYYEIPGCPHEQRPGTDRYFLEEHGGQWLVGIHERGTREVLERFPAEDQACRWLHERLTAEGPPPVPATPAEIDALLHDSDGIQRRAREEFERALAEARDRAGGNFAAGHGRTEPPPGAAGQRADGPAESAG</sequence>
<protein>
    <submittedName>
        <fullName evidence="2">Uncharacterized protein</fullName>
    </submittedName>
</protein>
<feature type="region of interest" description="Disordered" evidence="1">
    <location>
        <begin position="129"/>
        <end position="168"/>
    </location>
</feature>